<feature type="compositionally biased region" description="Polar residues" evidence="1">
    <location>
        <begin position="136"/>
        <end position="147"/>
    </location>
</feature>
<keyword evidence="4" id="KW-1185">Reference proteome</keyword>
<dbReference type="RefSeq" id="WP_346028262.1">
    <property type="nucleotide sequence ID" value="NZ_BAAAON010000002.1"/>
</dbReference>
<keyword evidence="2" id="KW-0472">Membrane</keyword>
<comment type="caution">
    <text evidence="3">The sequence shown here is derived from an EMBL/GenBank/DDBJ whole genome shotgun (WGS) entry which is preliminary data.</text>
</comment>
<name>A0ABN3AYD1_9MICC</name>
<sequence length="147" mass="15546">MTSVSSGRGAANSRGYASWLTTDVVLISLFALLGHLSHYGALSASGITRTALPFLIAYFVTTAILRPWHRPLALLCTAVPLWLGTAAGGLALRVLLGDGAALSFQIVALGVLGLFLIAPRAGVRLMQRRRPQPQPTTDTSRNQGAPR</sequence>
<dbReference type="EMBL" id="BAAAON010000002">
    <property type="protein sequence ID" value="GAA2175977.1"/>
    <property type="molecule type" value="Genomic_DNA"/>
</dbReference>
<proteinExistence type="predicted"/>
<feature type="transmembrane region" description="Helical" evidence="2">
    <location>
        <begin position="16"/>
        <end position="33"/>
    </location>
</feature>
<evidence type="ECO:0000256" key="2">
    <source>
        <dbReference type="SAM" id="Phobius"/>
    </source>
</evidence>
<organism evidence="3 4">
    <name type="scientific">Arthrobacter parietis</name>
    <dbReference type="NCBI Taxonomy" id="271434"/>
    <lineage>
        <taxon>Bacteria</taxon>
        <taxon>Bacillati</taxon>
        <taxon>Actinomycetota</taxon>
        <taxon>Actinomycetes</taxon>
        <taxon>Micrococcales</taxon>
        <taxon>Micrococcaceae</taxon>
        <taxon>Arthrobacter</taxon>
    </lineage>
</organism>
<feature type="transmembrane region" description="Helical" evidence="2">
    <location>
        <begin position="39"/>
        <end position="60"/>
    </location>
</feature>
<dbReference type="Proteomes" id="UP001500974">
    <property type="component" value="Unassembled WGS sequence"/>
</dbReference>
<evidence type="ECO:0000313" key="3">
    <source>
        <dbReference type="EMBL" id="GAA2175977.1"/>
    </source>
</evidence>
<protein>
    <recommendedName>
        <fullName evidence="5">DUF3054 domain-containing protein</fullName>
    </recommendedName>
</protein>
<keyword evidence="2" id="KW-1133">Transmembrane helix</keyword>
<feature type="region of interest" description="Disordered" evidence="1">
    <location>
        <begin position="127"/>
        <end position="147"/>
    </location>
</feature>
<gene>
    <name evidence="3" type="ORF">GCM10009784_20550</name>
</gene>
<feature type="transmembrane region" description="Helical" evidence="2">
    <location>
        <begin position="72"/>
        <end position="96"/>
    </location>
</feature>
<dbReference type="InterPro" id="IPR021414">
    <property type="entry name" value="DUF3054"/>
</dbReference>
<evidence type="ECO:0008006" key="5">
    <source>
        <dbReference type="Google" id="ProtNLM"/>
    </source>
</evidence>
<evidence type="ECO:0000313" key="4">
    <source>
        <dbReference type="Proteomes" id="UP001500974"/>
    </source>
</evidence>
<feature type="transmembrane region" description="Helical" evidence="2">
    <location>
        <begin position="102"/>
        <end position="123"/>
    </location>
</feature>
<keyword evidence="2" id="KW-0812">Transmembrane</keyword>
<reference evidence="3 4" key="1">
    <citation type="journal article" date="2019" name="Int. J. Syst. Evol. Microbiol.">
        <title>The Global Catalogue of Microorganisms (GCM) 10K type strain sequencing project: providing services to taxonomists for standard genome sequencing and annotation.</title>
        <authorList>
            <consortium name="The Broad Institute Genomics Platform"/>
            <consortium name="The Broad Institute Genome Sequencing Center for Infectious Disease"/>
            <person name="Wu L."/>
            <person name="Ma J."/>
        </authorList>
    </citation>
    <scope>NUCLEOTIDE SEQUENCE [LARGE SCALE GENOMIC DNA]</scope>
    <source>
        <strain evidence="3 4">JCM 14917</strain>
    </source>
</reference>
<dbReference type="Pfam" id="PF11255">
    <property type="entry name" value="DUF3054"/>
    <property type="match status" value="1"/>
</dbReference>
<evidence type="ECO:0000256" key="1">
    <source>
        <dbReference type="SAM" id="MobiDB-lite"/>
    </source>
</evidence>
<accession>A0ABN3AYD1</accession>